<dbReference type="AlphaFoldDB" id="A0AAV4F931"/>
<keyword evidence="2" id="KW-0472">Membrane</keyword>
<feature type="region of interest" description="Disordered" evidence="1">
    <location>
        <begin position="171"/>
        <end position="214"/>
    </location>
</feature>
<keyword evidence="2" id="KW-1133">Transmembrane helix</keyword>
<dbReference type="Proteomes" id="UP000762676">
    <property type="component" value="Unassembled WGS sequence"/>
</dbReference>
<dbReference type="EMBL" id="BMAT01000632">
    <property type="protein sequence ID" value="GFR69779.1"/>
    <property type="molecule type" value="Genomic_DNA"/>
</dbReference>
<protein>
    <submittedName>
        <fullName evidence="3">Uncharacterized protein</fullName>
    </submittedName>
</protein>
<accession>A0AAV4F931</accession>
<evidence type="ECO:0000256" key="2">
    <source>
        <dbReference type="SAM" id="Phobius"/>
    </source>
</evidence>
<feature type="non-terminal residue" evidence="3">
    <location>
        <position position="1"/>
    </location>
</feature>
<evidence type="ECO:0000256" key="1">
    <source>
        <dbReference type="SAM" id="MobiDB-lite"/>
    </source>
</evidence>
<reference evidence="3 4" key="1">
    <citation type="journal article" date="2021" name="Elife">
        <title>Chloroplast acquisition without the gene transfer in kleptoplastic sea slugs, Plakobranchus ocellatus.</title>
        <authorList>
            <person name="Maeda T."/>
            <person name="Takahashi S."/>
            <person name="Yoshida T."/>
            <person name="Shimamura S."/>
            <person name="Takaki Y."/>
            <person name="Nagai Y."/>
            <person name="Toyoda A."/>
            <person name="Suzuki Y."/>
            <person name="Arimoto A."/>
            <person name="Ishii H."/>
            <person name="Satoh N."/>
            <person name="Nishiyama T."/>
            <person name="Hasebe M."/>
            <person name="Maruyama T."/>
            <person name="Minagawa J."/>
            <person name="Obokata J."/>
            <person name="Shigenobu S."/>
        </authorList>
    </citation>
    <scope>NUCLEOTIDE SEQUENCE [LARGE SCALE GENOMIC DNA]</scope>
</reference>
<name>A0AAV4F931_9GAST</name>
<evidence type="ECO:0000313" key="4">
    <source>
        <dbReference type="Proteomes" id="UP000762676"/>
    </source>
</evidence>
<comment type="caution">
    <text evidence="3">The sequence shown here is derived from an EMBL/GenBank/DDBJ whole genome shotgun (WGS) entry which is preliminary data.</text>
</comment>
<sequence>DSTSVFITALSLPGKATSPGTGRNPKRSQGLVVRLGQGRTLDIVAPLYQYALGLVRSSHRHSGILADCALGGKLSRWQTLRAEPPQRYRRIVKLVVEFVEIEVVAATEAVAEVVVSLPIAALTTLLIVKVIIAASKVLVVVAVAATAVAAAILPATPKMFVVVSSGSISISMRSTSGGTNSSSRSSSIRSHSSSSSSNIITSSSSSNSSNSCRSSSGCYCSNSIKRIISKFNSGGAAAVV</sequence>
<organism evidence="3 4">
    <name type="scientific">Elysia marginata</name>
    <dbReference type="NCBI Taxonomy" id="1093978"/>
    <lineage>
        <taxon>Eukaryota</taxon>
        <taxon>Metazoa</taxon>
        <taxon>Spiralia</taxon>
        <taxon>Lophotrochozoa</taxon>
        <taxon>Mollusca</taxon>
        <taxon>Gastropoda</taxon>
        <taxon>Heterobranchia</taxon>
        <taxon>Euthyneura</taxon>
        <taxon>Panpulmonata</taxon>
        <taxon>Sacoglossa</taxon>
        <taxon>Placobranchoidea</taxon>
        <taxon>Plakobranchidae</taxon>
        <taxon>Elysia</taxon>
    </lineage>
</organism>
<evidence type="ECO:0000313" key="3">
    <source>
        <dbReference type="EMBL" id="GFR69779.1"/>
    </source>
</evidence>
<keyword evidence="4" id="KW-1185">Reference proteome</keyword>
<feature type="transmembrane region" description="Helical" evidence="2">
    <location>
        <begin position="138"/>
        <end position="163"/>
    </location>
</feature>
<keyword evidence="2" id="KW-0812">Transmembrane</keyword>
<gene>
    <name evidence="3" type="ORF">ElyMa_000309300</name>
</gene>
<proteinExistence type="predicted"/>